<feature type="transmembrane region" description="Helical" evidence="1">
    <location>
        <begin position="6"/>
        <end position="22"/>
    </location>
</feature>
<name>M4BS16_HYAAE</name>
<reference evidence="3" key="1">
    <citation type="journal article" date="2010" name="Science">
        <title>Signatures of adaptation to obligate biotrophy in the Hyaloperonospora arabidopsidis genome.</title>
        <authorList>
            <person name="Baxter L."/>
            <person name="Tripathy S."/>
            <person name="Ishaque N."/>
            <person name="Boot N."/>
            <person name="Cabral A."/>
            <person name="Kemen E."/>
            <person name="Thines M."/>
            <person name="Ah-Fong A."/>
            <person name="Anderson R."/>
            <person name="Badejoko W."/>
            <person name="Bittner-Eddy P."/>
            <person name="Boore J.L."/>
            <person name="Chibucos M.C."/>
            <person name="Coates M."/>
            <person name="Dehal P."/>
            <person name="Delehaunty K."/>
            <person name="Dong S."/>
            <person name="Downton P."/>
            <person name="Dumas B."/>
            <person name="Fabro G."/>
            <person name="Fronick C."/>
            <person name="Fuerstenberg S.I."/>
            <person name="Fulton L."/>
            <person name="Gaulin E."/>
            <person name="Govers F."/>
            <person name="Hughes L."/>
            <person name="Humphray S."/>
            <person name="Jiang R.H."/>
            <person name="Judelson H."/>
            <person name="Kamoun S."/>
            <person name="Kyung K."/>
            <person name="Meijer H."/>
            <person name="Minx P."/>
            <person name="Morris P."/>
            <person name="Nelson J."/>
            <person name="Phuntumart V."/>
            <person name="Qutob D."/>
            <person name="Rehmany A."/>
            <person name="Rougon-Cardoso A."/>
            <person name="Ryden P."/>
            <person name="Torto-Alalibo T."/>
            <person name="Studholme D."/>
            <person name="Wang Y."/>
            <person name="Win J."/>
            <person name="Wood J."/>
            <person name="Clifton S.W."/>
            <person name="Rogers J."/>
            <person name="Van den Ackerveken G."/>
            <person name="Jones J.D."/>
            <person name="McDowell J.M."/>
            <person name="Beynon J."/>
            <person name="Tyler B.M."/>
        </authorList>
    </citation>
    <scope>NUCLEOTIDE SEQUENCE [LARGE SCALE GENOMIC DNA]</scope>
    <source>
        <strain evidence="3">Emoy2</strain>
    </source>
</reference>
<evidence type="ECO:0000256" key="1">
    <source>
        <dbReference type="SAM" id="Phobius"/>
    </source>
</evidence>
<keyword evidence="1" id="KW-0472">Membrane</keyword>
<keyword evidence="1" id="KW-1133">Transmembrane helix</keyword>
<evidence type="ECO:0000313" key="2">
    <source>
        <dbReference type="EnsemblProtists" id="HpaP809206"/>
    </source>
</evidence>
<dbReference type="VEuPathDB" id="FungiDB:HpaG809206"/>
<keyword evidence="3" id="KW-1185">Reference proteome</keyword>
<keyword evidence="1" id="KW-0812">Transmembrane</keyword>
<dbReference type="HOGENOM" id="CLU_2643305_0_0_1"/>
<sequence length="77" mass="8815">MLSMLYIISLYSDIYVILIIFLQDIHSIRGYRHNPAPFPGCTHVTSQLKIIHRGFLITAASLFLNDLLSIVERNIIT</sequence>
<organism evidence="2 3">
    <name type="scientific">Hyaloperonospora arabidopsidis (strain Emoy2)</name>
    <name type="common">Downy mildew agent</name>
    <name type="synonym">Peronospora arabidopsidis</name>
    <dbReference type="NCBI Taxonomy" id="559515"/>
    <lineage>
        <taxon>Eukaryota</taxon>
        <taxon>Sar</taxon>
        <taxon>Stramenopiles</taxon>
        <taxon>Oomycota</taxon>
        <taxon>Peronosporomycetes</taxon>
        <taxon>Peronosporales</taxon>
        <taxon>Peronosporaceae</taxon>
        <taxon>Hyaloperonospora</taxon>
    </lineage>
</organism>
<protein>
    <submittedName>
        <fullName evidence="2">Uncharacterized protein</fullName>
    </submittedName>
</protein>
<evidence type="ECO:0000313" key="3">
    <source>
        <dbReference type="Proteomes" id="UP000011713"/>
    </source>
</evidence>
<dbReference type="EnsemblProtists" id="HpaT809206">
    <property type="protein sequence ID" value="HpaP809206"/>
    <property type="gene ID" value="HpaG809206"/>
</dbReference>
<dbReference type="InParanoid" id="M4BS16"/>
<reference evidence="2" key="2">
    <citation type="submission" date="2015-06" db="UniProtKB">
        <authorList>
            <consortium name="EnsemblProtists"/>
        </authorList>
    </citation>
    <scope>IDENTIFICATION</scope>
    <source>
        <strain evidence="2">Emoy2</strain>
    </source>
</reference>
<dbReference type="AlphaFoldDB" id="M4BS16"/>
<dbReference type="Proteomes" id="UP000011713">
    <property type="component" value="Unassembled WGS sequence"/>
</dbReference>
<proteinExistence type="predicted"/>
<accession>M4BS16</accession>
<dbReference type="EMBL" id="JH598687">
    <property type="status" value="NOT_ANNOTATED_CDS"/>
    <property type="molecule type" value="Genomic_DNA"/>
</dbReference>